<name>A0A242MD15_CABSO</name>
<dbReference type="InterPro" id="IPR000447">
    <property type="entry name" value="G3P_DH_FAD-dep"/>
</dbReference>
<dbReference type="PRINTS" id="PR01001">
    <property type="entry name" value="FADG3PDH"/>
</dbReference>
<evidence type="ECO:0000256" key="6">
    <source>
        <dbReference type="RuleBase" id="RU361217"/>
    </source>
</evidence>
<evidence type="ECO:0000313" key="10">
    <source>
        <dbReference type="Proteomes" id="UP000194546"/>
    </source>
</evidence>
<dbReference type="EC" id="1.1.5.3" evidence="6"/>
<comment type="cofactor">
    <cofactor evidence="1 6">
        <name>FAD</name>
        <dbReference type="ChEBI" id="CHEBI:57692"/>
    </cofactor>
</comment>
<evidence type="ECO:0000259" key="8">
    <source>
        <dbReference type="Pfam" id="PF16901"/>
    </source>
</evidence>
<dbReference type="Pfam" id="PF01266">
    <property type="entry name" value="DAO"/>
    <property type="match status" value="1"/>
</dbReference>
<dbReference type="Pfam" id="PF16901">
    <property type="entry name" value="DAO_C"/>
    <property type="match status" value="1"/>
</dbReference>
<protein>
    <recommendedName>
        <fullName evidence="6">Glycerol-3-phosphate dehydrogenase</fullName>
        <ecNumber evidence="6">1.1.5.3</ecNumber>
    </recommendedName>
</protein>
<dbReference type="Gene3D" id="3.30.9.10">
    <property type="entry name" value="D-Amino Acid Oxidase, subunit A, domain 2"/>
    <property type="match status" value="1"/>
</dbReference>
<comment type="caution">
    <text evidence="9">The sequence shown here is derived from an EMBL/GenBank/DDBJ whole genome shotgun (WGS) entry which is preliminary data.</text>
</comment>
<keyword evidence="3 6" id="KW-0285">Flavoprotein</keyword>
<evidence type="ECO:0000256" key="4">
    <source>
        <dbReference type="ARBA" id="ARBA00022827"/>
    </source>
</evidence>
<dbReference type="GO" id="GO:0009331">
    <property type="term" value="C:glycerol-3-phosphate dehydrogenase (FAD) complex"/>
    <property type="evidence" value="ECO:0007669"/>
    <property type="project" value="UniProtKB-UniRule"/>
</dbReference>
<reference evidence="9 10" key="1">
    <citation type="submission" date="2017-03" db="EMBL/GenBank/DDBJ databases">
        <title>Genome analysis of strain PAMC 26510.</title>
        <authorList>
            <person name="Oh H.-M."/>
            <person name="Yang J.-A."/>
        </authorList>
    </citation>
    <scope>NUCLEOTIDE SEQUENCE [LARGE SCALE GENOMIC DNA]</scope>
    <source>
        <strain evidence="9 10">PAMC 26510</strain>
    </source>
</reference>
<dbReference type="InterPro" id="IPR038299">
    <property type="entry name" value="DAO_C_sf"/>
</dbReference>
<gene>
    <name evidence="9" type="ORF">PAMC26510_27685</name>
</gene>
<dbReference type="EMBL" id="NBTY01000156">
    <property type="protein sequence ID" value="OTP69187.1"/>
    <property type="molecule type" value="Genomic_DNA"/>
</dbReference>
<dbReference type="Gene3D" id="3.50.50.60">
    <property type="entry name" value="FAD/NAD(P)-binding domain"/>
    <property type="match status" value="1"/>
</dbReference>
<dbReference type="AlphaFoldDB" id="A0A242MD15"/>
<organism evidence="9 10">
    <name type="scientific">Caballeronia sordidicola</name>
    <name type="common">Burkholderia sordidicola</name>
    <dbReference type="NCBI Taxonomy" id="196367"/>
    <lineage>
        <taxon>Bacteria</taxon>
        <taxon>Pseudomonadati</taxon>
        <taxon>Pseudomonadota</taxon>
        <taxon>Betaproteobacteria</taxon>
        <taxon>Burkholderiales</taxon>
        <taxon>Burkholderiaceae</taxon>
        <taxon>Caballeronia</taxon>
    </lineage>
</organism>
<dbReference type="RefSeq" id="WP_086382936.1">
    <property type="nucleotide sequence ID" value="NZ_NBTY01000156.1"/>
</dbReference>
<evidence type="ECO:0000256" key="5">
    <source>
        <dbReference type="ARBA" id="ARBA00023002"/>
    </source>
</evidence>
<evidence type="ECO:0000313" key="9">
    <source>
        <dbReference type="EMBL" id="OTP69187.1"/>
    </source>
</evidence>
<comment type="catalytic activity">
    <reaction evidence="6">
        <text>a quinone + sn-glycerol 3-phosphate = dihydroxyacetone phosphate + a quinol</text>
        <dbReference type="Rhea" id="RHEA:18977"/>
        <dbReference type="ChEBI" id="CHEBI:24646"/>
        <dbReference type="ChEBI" id="CHEBI:57597"/>
        <dbReference type="ChEBI" id="CHEBI:57642"/>
        <dbReference type="ChEBI" id="CHEBI:132124"/>
        <dbReference type="EC" id="1.1.5.3"/>
    </reaction>
</comment>
<dbReference type="NCBIfam" id="NF009906">
    <property type="entry name" value="PRK13369.1"/>
    <property type="match status" value="1"/>
</dbReference>
<feature type="domain" description="Alpha-glycerophosphate oxidase C-terminal" evidence="8">
    <location>
        <begin position="390"/>
        <end position="487"/>
    </location>
</feature>
<dbReference type="SUPFAM" id="SSF51905">
    <property type="entry name" value="FAD/NAD(P)-binding domain"/>
    <property type="match status" value="1"/>
</dbReference>
<sequence length="526" mass="58232">MQDNLFDVLVVGGGVNGTGIARDASGRGLSVLLCEKDDLASHTSSSSTKLIHGGLRYLEYGEYSLVRKALQEREVLLRAAPHIMWPLRFVMPHVPNLRPAWMIRAGLFLYDHLARRQLLPGSRGIDMRKHPAGAPLIDSIKRGFVYSDGWVDDARLVVLNAVDAQEHGAVIKTRTRLVSAARNDGVWHATLVDDHGATLDVQARSIANAAGPWVSELLKGSLGSGTHTRHTVRLVKGSHIVTRRLFEHDHAYIFQNPDKRIIFAIPYEHDYTLIGTTDLEYHGDTSKVTISPEETTYLCESINRYFKKHIGPDDVCWSYSGVRGLLEDENAENASAVTRDYLLELDTPANQAPLLSVFGGKITTFRKLAEEAVDKLGDALQSSAESKTWTEGAPLPGGDIADANFDRFLAALKQNKPWLPADLAHRYARAYGTRVQKLLGDATSLTDLGEAIAPGLYEAELRYLRDNEWATCADDVLWRRSKLGLHMEPGSLDEVTRRIDGWFAQAQAWAQPQFQSAPLAPSRTAV</sequence>
<evidence type="ECO:0000259" key="7">
    <source>
        <dbReference type="Pfam" id="PF01266"/>
    </source>
</evidence>
<dbReference type="PROSITE" id="PS00977">
    <property type="entry name" value="FAD_G3PDH_1"/>
    <property type="match status" value="1"/>
</dbReference>
<dbReference type="InterPro" id="IPR006076">
    <property type="entry name" value="FAD-dep_OxRdtase"/>
</dbReference>
<dbReference type="GO" id="GO:0004368">
    <property type="term" value="F:glycerol-3-phosphate dehydrogenase (quinone) activity"/>
    <property type="evidence" value="ECO:0007669"/>
    <property type="project" value="UniProtKB-EC"/>
</dbReference>
<proteinExistence type="inferred from homology"/>
<dbReference type="Proteomes" id="UP000194546">
    <property type="component" value="Unassembled WGS sequence"/>
</dbReference>
<accession>A0A242MD15</accession>
<evidence type="ECO:0000256" key="1">
    <source>
        <dbReference type="ARBA" id="ARBA00001974"/>
    </source>
</evidence>
<dbReference type="Gene3D" id="1.10.8.870">
    <property type="entry name" value="Alpha-glycerophosphate oxidase, cap domain"/>
    <property type="match status" value="1"/>
</dbReference>
<comment type="similarity">
    <text evidence="2 6">Belongs to the FAD-dependent glycerol-3-phosphate dehydrogenase family.</text>
</comment>
<evidence type="ECO:0000256" key="3">
    <source>
        <dbReference type="ARBA" id="ARBA00022630"/>
    </source>
</evidence>
<keyword evidence="5 6" id="KW-0560">Oxidoreductase</keyword>
<keyword evidence="4" id="KW-0274">FAD</keyword>
<dbReference type="InterPro" id="IPR031656">
    <property type="entry name" value="DAO_C"/>
</dbReference>
<evidence type="ECO:0000256" key="2">
    <source>
        <dbReference type="ARBA" id="ARBA00007330"/>
    </source>
</evidence>
<feature type="domain" description="FAD dependent oxidoreductase" evidence="7">
    <location>
        <begin position="7"/>
        <end position="329"/>
    </location>
</feature>
<dbReference type="NCBIfam" id="NF008899">
    <property type="entry name" value="PRK12266.1"/>
    <property type="match status" value="1"/>
</dbReference>
<dbReference type="PANTHER" id="PTHR11985">
    <property type="entry name" value="GLYCEROL-3-PHOSPHATE DEHYDROGENASE"/>
    <property type="match status" value="1"/>
</dbReference>
<dbReference type="InterPro" id="IPR036188">
    <property type="entry name" value="FAD/NAD-bd_sf"/>
</dbReference>
<dbReference type="PANTHER" id="PTHR11985:SF15">
    <property type="entry name" value="GLYCEROL-3-PHOSPHATE DEHYDROGENASE, MITOCHONDRIAL"/>
    <property type="match status" value="1"/>
</dbReference>
<dbReference type="GO" id="GO:0046168">
    <property type="term" value="P:glycerol-3-phosphate catabolic process"/>
    <property type="evidence" value="ECO:0007669"/>
    <property type="project" value="TreeGrafter"/>
</dbReference>